<dbReference type="Pfam" id="PF25030">
    <property type="entry name" value="M-HEAT_ATR"/>
    <property type="match status" value="1"/>
</dbReference>
<dbReference type="PROSITE" id="PS51189">
    <property type="entry name" value="FAT"/>
    <property type="match status" value="1"/>
</dbReference>
<dbReference type="GO" id="GO:0005634">
    <property type="term" value="C:nucleus"/>
    <property type="evidence" value="ECO:0007669"/>
    <property type="project" value="UniProtKB-SubCell"/>
</dbReference>
<dbReference type="Gene3D" id="1.10.1070.11">
    <property type="entry name" value="Phosphatidylinositol 3-/4-kinase, catalytic domain"/>
    <property type="match status" value="1"/>
</dbReference>
<comment type="catalytic activity">
    <reaction evidence="14">
        <text>L-seryl-[protein] + ATP = O-phospho-L-seryl-[protein] + ADP + H(+)</text>
        <dbReference type="Rhea" id="RHEA:17989"/>
        <dbReference type="Rhea" id="RHEA-COMP:9863"/>
        <dbReference type="Rhea" id="RHEA-COMP:11604"/>
        <dbReference type="ChEBI" id="CHEBI:15378"/>
        <dbReference type="ChEBI" id="CHEBI:29999"/>
        <dbReference type="ChEBI" id="CHEBI:30616"/>
        <dbReference type="ChEBI" id="CHEBI:83421"/>
        <dbReference type="ChEBI" id="CHEBI:456216"/>
        <dbReference type="EC" id="2.7.11.1"/>
    </reaction>
</comment>
<keyword evidence="8" id="KW-0418">Kinase</keyword>
<dbReference type="Gene3D" id="3.30.1010.10">
    <property type="entry name" value="Phosphatidylinositol 3-kinase Catalytic Subunit, Chain A, domain 4"/>
    <property type="match status" value="1"/>
</dbReference>
<dbReference type="OMA" id="LICHENG"/>
<dbReference type="Pfam" id="PF08064">
    <property type="entry name" value="UME"/>
    <property type="match status" value="1"/>
</dbReference>
<evidence type="ECO:0000256" key="4">
    <source>
        <dbReference type="ARBA" id="ARBA00022527"/>
    </source>
</evidence>
<dbReference type="GO" id="GO:0000723">
    <property type="term" value="P:telomere maintenance"/>
    <property type="evidence" value="ECO:0007669"/>
    <property type="project" value="TreeGrafter"/>
</dbReference>
<evidence type="ECO:0000256" key="12">
    <source>
        <dbReference type="ARBA" id="ARBA00024420"/>
    </source>
</evidence>
<evidence type="ECO:0000313" key="18">
    <source>
        <dbReference type="EMBL" id="ORY98518.1"/>
    </source>
</evidence>
<feature type="domain" description="PI3K/PI4K catalytic" evidence="15">
    <location>
        <begin position="1667"/>
        <end position="1984"/>
    </location>
</feature>
<evidence type="ECO:0000256" key="5">
    <source>
        <dbReference type="ARBA" id="ARBA00022679"/>
    </source>
</evidence>
<evidence type="ECO:0000256" key="9">
    <source>
        <dbReference type="ARBA" id="ARBA00022840"/>
    </source>
</evidence>
<accession>A0A1X2HHI3</accession>
<keyword evidence="7" id="KW-0227">DNA damage</keyword>
<evidence type="ECO:0000256" key="10">
    <source>
        <dbReference type="ARBA" id="ARBA00023204"/>
    </source>
</evidence>
<keyword evidence="10" id="KW-0234">DNA repair</keyword>
<dbReference type="GO" id="GO:0006281">
    <property type="term" value="P:DNA repair"/>
    <property type="evidence" value="ECO:0007669"/>
    <property type="project" value="UniProtKB-KW"/>
</dbReference>
<evidence type="ECO:0000256" key="14">
    <source>
        <dbReference type="ARBA" id="ARBA00048679"/>
    </source>
</evidence>
<evidence type="ECO:0000313" key="19">
    <source>
        <dbReference type="Proteomes" id="UP000242180"/>
    </source>
</evidence>
<dbReference type="InterPro" id="IPR056802">
    <property type="entry name" value="ATR-like_M-HEAT"/>
</dbReference>
<dbReference type="Pfam" id="PF23593">
    <property type="entry name" value="HEAT_ATR"/>
    <property type="match status" value="1"/>
</dbReference>
<dbReference type="PANTHER" id="PTHR11139:SF69">
    <property type="entry name" value="SERINE_THREONINE-PROTEIN KINASE ATR"/>
    <property type="match status" value="1"/>
</dbReference>
<dbReference type="PROSITE" id="PS50290">
    <property type="entry name" value="PI3_4_KINASE_3"/>
    <property type="match status" value="1"/>
</dbReference>
<evidence type="ECO:0000256" key="13">
    <source>
        <dbReference type="ARBA" id="ARBA00047899"/>
    </source>
</evidence>
<dbReference type="OrthoDB" id="381190at2759"/>
<evidence type="ECO:0000256" key="8">
    <source>
        <dbReference type="ARBA" id="ARBA00022777"/>
    </source>
</evidence>
<proteinExistence type="inferred from homology"/>
<dbReference type="GO" id="GO:0000077">
    <property type="term" value="P:DNA damage checkpoint signaling"/>
    <property type="evidence" value="ECO:0007669"/>
    <property type="project" value="TreeGrafter"/>
</dbReference>
<evidence type="ECO:0000256" key="7">
    <source>
        <dbReference type="ARBA" id="ARBA00022763"/>
    </source>
</evidence>
<evidence type="ECO:0000256" key="1">
    <source>
        <dbReference type="ARBA" id="ARBA00004123"/>
    </source>
</evidence>
<dbReference type="PROSITE" id="PS51190">
    <property type="entry name" value="FATC"/>
    <property type="match status" value="1"/>
</dbReference>
<keyword evidence="5" id="KW-0808">Transferase</keyword>
<dbReference type="EMBL" id="MCGN01000003">
    <property type="protein sequence ID" value="ORY98518.1"/>
    <property type="molecule type" value="Genomic_DNA"/>
</dbReference>
<evidence type="ECO:0000256" key="2">
    <source>
        <dbReference type="ARBA" id="ARBA00010769"/>
    </source>
</evidence>
<keyword evidence="6" id="KW-0547">Nucleotide-binding</keyword>
<dbReference type="InterPro" id="IPR003151">
    <property type="entry name" value="PIK-rel_kinase_FAT"/>
</dbReference>
<dbReference type="InterPro" id="IPR012993">
    <property type="entry name" value="UME"/>
</dbReference>
<dbReference type="PROSITE" id="PS00916">
    <property type="entry name" value="PI3_4_KINASE_2"/>
    <property type="match status" value="1"/>
</dbReference>
<dbReference type="SMART" id="SM00146">
    <property type="entry name" value="PI3Kc"/>
    <property type="match status" value="1"/>
</dbReference>
<dbReference type="Pfam" id="PF00454">
    <property type="entry name" value="PI3_PI4_kinase"/>
    <property type="match status" value="1"/>
</dbReference>
<dbReference type="EC" id="2.7.11.1" evidence="3"/>
<dbReference type="InterPro" id="IPR014009">
    <property type="entry name" value="PIK_FAT"/>
</dbReference>
<comment type="subcellular location">
    <subcellularLocation>
        <location evidence="1">Nucleus</location>
    </subcellularLocation>
</comment>
<keyword evidence="19" id="KW-1185">Reference proteome</keyword>
<dbReference type="InParanoid" id="A0A1X2HHI3"/>
<dbReference type="Proteomes" id="UP000242180">
    <property type="component" value="Unassembled WGS sequence"/>
</dbReference>
<name>A0A1X2HHI3_SYNRA</name>
<dbReference type="InterPro" id="IPR000403">
    <property type="entry name" value="PI3/4_kinase_cat_dom"/>
</dbReference>
<evidence type="ECO:0000259" key="17">
    <source>
        <dbReference type="PROSITE" id="PS51190"/>
    </source>
</evidence>
<dbReference type="STRING" id="13706.A0A1X2HHI3"/>
<feature type="domain" description="FATC" evidence="17">
    <location>
        <begin position="1964"/>
        <end position="1996"/>
    </location>
</feature>
<dbReference type="Pfam" id="PF02260">
    <property type="entry name" value="FATC"/>
    <property type="match status" value="1"/>
</dbReference>
<comment type="similarity">
    <text evidence="2">Belongs to the PI3/PI4-kinase family. ATM subfamily.</text>
</comment>
<feature type="domain" description="FAT" evidence="16">
    <location>
        <begin position="1031"/>
        <end position="1564"/>
    </location>
</feature>
<dbReference type="GO" id="GO:0005524">
    <property type="term" value="F:ATP binding"/>
    <property type="evidence" value="ECO:0007669"/>
    <property type="project" value="UniProtKB-KW"/>
</dbReference>
<dbReference type="InterPro" id="IPR057564">
    <property type="entry name" value="HEAT_ATR"/>
</dbReference>
<comment type="caution">
    <text evidence="18">The sequence shown here is derived from an EMBL/GenBank/DDBJ whole genome shotgun (WGS) entry which is preliminary data.</text>
</comment>
<dbReference type="Pfam" id="PF02259">
    <property type="entry name" value="FAT"/>
    <property type="match status" value="1"/>
</dbReference>
<gene>
    <name evidence="18" type="ORF">BCR43DRAFT_454648</name>
</gene>
<evidence type="ECO:0000256" key="3">
    <source>
        <dbReference type="ARBA" id="ARBA00012513"/>
    </source>
</evidence>
<dbReference type="InterPro" id="IPR036940">
    <property type="entry name" value="PI3/4_kinase_cat_sf"/>
</dbReference>
<protein>
    <recommendedName>
        <fullName evidence="12">Serine/threonine-protein kinase ATR</fullName>
        <ecNumber evidence="3">2.7.11.1</ecNumber>
    </recommendedName>
</protein>
<organism evidence="18 19">
    <name type="scientific">Syncephalastrum racemosum</name>
    <name type="common">Filamentous fungus</name>
    <dbReference type="NCBI Taxonomy" id="13706"/>
    <lineage>
        <taxon>Eukaryota</taxon>
        <taxon>Fungi</taxon>
        <taxon>Fungi incertae sedis</taxon>
        <taxon>Mucoromycota</taxon>
        <taxon>Mucoromycotina</taxon>
        <taxon>Mucoromycetes</taxon>
        <taxon>Mucorales</taxon>
        <taxon>Syncephalastraceae</taxon>
        <taxon>Syncephalastrum</taxon>
    </lineage>
</organism>
<dbReference type="PANTHER" id="PTHR11139">
    <property type="entry name" value="ATAXIA TELANGIECTASIA MUTATED ATM -RELATED"/>
    <property type="match status" value="1"/>
</dbReference>
<comment type="catalytic activity">
    <reaction evidence="13">
        <text>L-threonyl-[protein] + ATP = O-phospho-L-threonyl-[protein] + ADP + H(+)</text>
        <dbReference type="Rhea" id="RHEA:46608"/>
        <dbReference type="Rhea" id="RHEA-COMP:11060"/>
        <dbReference type="Rhea" id="RHEA-COMP:11605"/>
        <dbReference type="ChEBI" id="CHEBI:15378"/>
        <dbReference type="ChEBI" id="CHEBI:30013"/>
        <dbReference type="ChEBI" id="CHEBI:30616"/>
        <dbReference type="ChEBI" id="CHEBI:61977"/>
        <dbReference type="ChEBI" id="CHEBI:456216"/>
        <dbReference type="EC" id="2.7.11.1"/>
    </reaction>
</comment>
<dbReference type="CDD" id="cd00892">
    <property type="entry name" value="PIKKc_ATR"/>
    <property type="match status" value="1"/>
</dbReference>
<dbReference type="GO" id="GO:0005694">
    <property type="term" value="C:chromosome"/>
    <property type="evidence" value="ECO:0007669"/>
    <property type="project" value="TreeGrafter"/>
</dbReference>
<dbReference type="GO" id="GO:0004674">
    <property type="term" value="F:protein serine/threonine kinase activity"/>
    <property type="evidence" value="ECO:0007669"/>
    <property type="project" value="UniProtKB-KW"/>
</dbReference>
<evidence type="ECO:0000256" key="6">
    <source>
        <dbReference type="ARBA" id="ARBA00022741"/>
    </source>
</evidence>
<dbReference type="SMART" id="SM01343">
    <property type="entry name" value="FATC"/>
    <property type="match status" value="1"/>
</dbReference>
<evidence type="ECO:0000259" key="16">
    <source>
        <dbReference type="PROSITE" id="PS51189"/>
    </source>
</evidence>
<dbReference type="InterPro" id="IPR011009">
    <property type="entry name" value="Kinase-like_dom_sf"/>
</dbReference>
<dbReference type="InterPro" id="IPR003152">
    <property type="entry name" value="FATC_dom"/>
</dbReference>
<dbReference type="InterPro" id="IPR016024">
    <property type="entry name" value="ARM-type_fold"/>
</dbReference>
<dbReference type="InterPro" id="IPR050517">
    <property type="entry name" value="DDR_Repair_Kinase"/>
</dbReference>
<dbReference type="SUPFAM" id="SSF56112">
    <property type="entry name" value="Protein kinase-like (PK-like)"/>
    <property type="match status" value="1"/>
</dbReference>
<dbReference type="FunCoup" id="A0A1X2HHI3">
    <property type="interactions" value="628"/>
</dbReference>
<reference evidence="18 19" key="1">
    <citation type="submission" date="2016-07" db="EMBL/GenBank/DDBJ databases">
        <title>Pervasive Adenine N6-methylation of Active Genes in Fungi.</title>
        <authorList>
            <consortium name="DOE Joint Genome Institute"/>
            <person name="Mondo S.J."/>
            <person name="Dannebaum R.O."/>
            <person name="Kuo R.C."/>
            <person name="Labutti K."/>
            <person name="Haridas S."/>
            <person name="Kuo A."/>
            <person name="Salamov A."/>
            <person name="Ahrendt S.R."/>
            <person name="Lipzen A."/>
            <person name="Sullivan W."/>
            <person name="Andreopoulos W.B."/>
            <person name="Clum A."/>
            <person name="Lindquist E."/>
            <person name="Daum C."/>
            <person name="Ramamoorthy G.K."/>
            <person name="Gryganskyi A."/>
            <person name="Culley D."/>
            <person name="Magnuson J.K."/>
            <person name="James T.Y."/>
            <person name="O'Malley M.A."/>
            <person name="Stajich J.E."/>
            <person name="Spatafora J.W."/>
            <person name="Visel A."/>
            <person name="Grigoriev I.V."/>
        </authorList>
    </citation>
    <scope>NUCLEOTIDE SEQUENCE [LARGE SCALE GENOMIC DNA]</scope>
    <source>
        <strain evidence="18 19">NRRL 2496</strain>
    </source>
</reference>
<keyword evidence="11" id="KW-0539">Nucleus</keyword>
<dbReference type="InterPro" id="IPR018936">
    <property type="entry name" value="PI3/4_kinase_CS"/>
</dbReference>
<keyword evidence="9" id="KW-0067">ATP-binding</keyword>
<dbReference type="SUPFAM" id="SSF48371">
    <property type="entry name" value="ARM repeat"/>
    <property type="match status" value="1"/>
</dbReference>
<evidence type="ECO:0000256" key="11">
    <source>
        <dbReference type="ARBA" id="ARBA00023242"/>
    </source>
</evidence>
<sequence>MDGLEGPYNEFVKADKILREMVEEVLSKETDQDDNEAQVSPALDVLRSNDDGSLLLNRLVSSFVHRVEERLYTIAKAETRPRRSVPSSRRRLHSLSPYRQPSAMTSEKAAGVINLLLFFSGVVEKLPRNLGIFMDGTSLWQSLSLFSEGSLINYPNGCTALSTALVALWEKFNRSSICRSSYQAEQYLCCILRVMNALCAASTFNHIPQLSDCVTKLFAPTQLRVTDQDTMLSLLESLSRHKSNDSTEYYIQAVVLKVACILMVHMVEIPWISTYLKDLSKILQLRVLATEADVLLRQLENAKSPDMDTSIAYESMDISQITTASDEQGTQQYPKEIIKVWNPLMDLIPGLLSVVDMEPSQANAALDQLQILSSELQLPPNLLLAGKEQAVTEILTRYLGINMQISDRLAGFYGLDIKSLLQSELQYAIPYAFRQSDDHLVMVMVSYLQTDTRTLVESGIVFILVDLLLSTNAAVSQTGFDKLKQVYQSEDAPAELLRSHRTKVSAQLAMHLAIPPLRAKAQNALEMVIKSCGDLVPTALPEYMSTIVLAFLHEVDDYLYEKRRGRSGRASANALKALNEVMGILGTRTKEHAPRFMALISTVGEIPGLHTDAFMLWDRLIQELHSDDLHNHFSPILVALLDLYTLFDARGRMRISDVIWDMIRRCDADKITPYMLPVIPDFDDLKSLKLFVDEKQQALQPEDIVVHFLAQAKSYDVASTLLALGHLKTVLENHGPLHEAVLQHQSSLISTLLFLSRRNIEQRIHREAAICLGMLGAVDPSRCNVKPLDETLIIIDFGSDKETRRFILKLIVAQLIPAFHAANDTLIHQRLQYTMQTLLKLGGFSEHIAKRTQDGQDIREAWKTLPVAAKALLTPLLRSSYKATYSCIPQASPIYPTASNFQIWVQTWYFQLQAAMQGRTKAIFDACIPVVISGNTAVTVWLLPYMVSHVLFTGSPQDKKSIALEVESVLEINSRPDVVNETLRQLSLQIVVSVTEYCRKWIRQVQRSAKGVLPTAVESYRSFLNTFPNDKMAAASYLSQAYAQALMHMEMHIRSYKDHEDAIRKEDLDMLRQIYPHMDDSDSMEAIFEFYSQPLSVEETVSKLVSGDHWNDAKAFYEDMQQWDDPKEAVNGLFQCYSVLGDYVGMYAQAQLLRDNYAGLPKMRSRLNAYTQESLLHIGAWDRLERVLNEPSEDIFSVRLAKAMLHIRKGHYYDAFSQINEARQDQSMDLANFGTDSYRRCYKSVLRLQILQDLEDYQIAFETAYKEDRLDLLNHLHIQWEKQFNLFAPSYEVRSMMLELRHIVAFQMHDHGKGTSAWEANSWLLRAKLARKAGYMETANDSLVKAERLGATDVEVERAKWLWLKGKQEEAYKHLNTCRKLSAKGLLLRARYFQRLPETNINRVYAHYRAASKEGPTYEKIAFMLGRFLDNWLEQRSQSLGSKWRLPNIIKVTEKMIESYSEALCLGSRYNLESMPRLLTVWFQLAQKPMEEGRQEAFVNGTKIIREKLPGMPAYQFLHVLPRVISWLSHENAVVGDILMEIVHKVFTAYPRTTIWSLQAASHSSKENMRSRANAIINRVKSSQDTAYISKIIHDAEEFCSGIYELTYSRMDMQENSQRIDPRSKIGKLKDLSIAIPNQRAFIPTLPETVDQDYIPFADDIPTIRCIAPQVTVMRSLQQPKKIVLQGSDGRQYPFLCKKNDDLRKDARMMDFCFMINKFLEKDPEARQRKLYIRTYAVLPLGENWGLLEWLNNLNPLKAIVSSLWQAMGIEPRAILLTAKQQLEKRPAEEQIVIFRKLVQRCPSVFYRWFLEKFPEPSQWFVCRSRYVKTLAVMSIVGYILGLGDRHAENILFDATTGDCVHVDVNMLFDKGKHLGVPEIVPFRLTRNLVGAMGPLGYEGLFTKSCQVTLDVLRLHRGQLLSVFETLVYDPISEWHSRQRINTEEQLQATAKKELSKIQNKISSNKTVKQEVASLIATASDDTNLAQMFVGWAPFI</sequence>
<keyword evidence="4" id="KW-0723">Serine/threonine-protein kinase</keyword>
<evidence type="ECO:0000259" key="15">
    <source>
        <dbReference type="PROSITE" id="PS50290"/>
    </source>
</evidence>